<comment type="caution">
    <text evidence="2">The sequence shown here is derived from an EMBL/GenBank/DDBJ whole genome shotgun (WGS) entry which is preliminary data.</text>
</comment>
<evidence type="ECO:0000313" key="2">
    <source>
        <dbReference type="EMBL" id="KAG0468545.1"/>
    </source>
</evidence>
<dbReference type="InterPro" id="IPR050231">
    <property type="entry name" value="Iron_ascorbate_oxido_reductase"/>
</dbReference>
<proteinExistence type="predicted"/>
<gene>
    <name evidence="2" type="ORF">HPP92_017873</name>
</gene>
<dbReference type="Gene3D" id="2.60.120.330">
    <property type="entry name" value="B-lactam Antibiotic, Isopenicillin N Synthase, Chain"/>
    <property type="match status" value="1"/>
</dbReference>
<dbReference type="Pfam" id="PF03171">
    <property type="entry name" value="2OG-FeII_Oxy"/>
    <property type="match status" value="1"/>
</dbReference>
<dbReference type="PANTHER" id="PTHR47990">
    <property type="entry name" value="2-OXOGLUTARATE (2OG) AND FE(II)-DEPENDENT OXYGENASE SUPERFAMILY PROTEIN-RELATED"/>
    <property type="match status" value="1"/>
</dbReference>
<name>A0A835Q8R8_VANPL</name>
<dbReference type="InterPro" id="IPR044861">
    <property type="entry name" value="IPNS-like_FE2OG_OXY"/>
</dbReference>
<evidence type="ECO:0000259" key="1">
    <source>
        <dbReference type="Pfam" id="PF03171"/>
    </source>
</evidence>
<evidence type="ECO:0000313" key="3">
    <source>
        <dbReference type="Proteomes" id="UP000639772"/>
    </source>
</evidence>
<dbReference type="EMBL" id="JADCNM010000009">
    <property type="protein sequence ID" value="KAG0468545.1"/>
    <property type="molecule type" value="Genomic_DNA"/>
</dbReference>
<feature type="domain" description="Isopenicillin N synthase-like Fe(2+) 2OG dioxygenase" evidence="1">
    <location>
        <begin position="164"/>
        <end position="255"/>
    </location>
</feature>
<dbReference type="AlphaFoldDB" id="A0A835Q8R8"/>
<accession>A0A835Q8R8</accession>
<dbReference type="InterPro" id="IPR027443">
    <property type="entry name" value="IPNS-like_sf"/>
</dbReference>
<sequence length="311" mass="35924">MLPQVNFSELNLSKLHSPSWALARTEMIRALESYGSFEAIYDQVSLETREGLLGRAIPELFSKKVVEERVNLTQLPYHGFWMYKKGFPFLSLQLADLSSLTAVEKFTSTIWPQGNSYFSNTVWNYAVQMQELIQMIHRMILEGLGLDYLYDTFIESVTYSMRLSKYHDDNSTHKTDVALPSHKDPNCLSIIGQHKLDGLEVERSNGEWIHVSPLPNSFTVLLGEVLMAWSNGRFRAATHRVKMDVSEERYSAVYSTFPCQTFDIINSSMELIDEDHPSLYKSFNYYDYLKFRFSNEGDKHEDTLKAYCGVH</sequence>
<organism evidence="2 3">
    <name type="scientific">Vanilla planifolia</name>
    <name type="common">Vanilla</name>
    <dbReference type="NCBI Taxonomy" id="51239"/>
    <lineage>
        <taxon>Eukaryota</taxon>
        <taxon>Viridiplantae</taxon>
        <taxon>Streptophyta</taxon>
        <taxon>Embryophyta</taxon>
        <taxon>Tracheophyta</taxon>
        <taxon>Spermatophyta</taxon>
        <taxon>Magnoliopsida</taxon>
        <taxon>Liliopsida</taxon>
        <taxon>Asparagales</taxon>
        <taxon>Orchidaceae</taxon>
        <taxon>Vanilloideae</taxon>
        <taxon>Vanilleae</taxon>
        <taxon>Vanilla</taxon>
    </lineage>
</organism>
<dbReference type="OrthoDB" id="288590at2759"/>
<protein>
    <recommendedName>
        <fullName evidence="1">Isopenicillin N synthase-like Fe(2+) 2OG dioxygenase domain-containing protein</fullName>
    </recommendedName>
</protein>
<reference evidence="2 3" key="1">
    <citation type="journal article" date="2020" name="Nat. Food">
        <title>A phased Vanilla planifolia genome enables genetic improvement of flavour and production.</title>
        <authorList>
            <person name="Hasing T."/>
            <person name="Tang H."/>
            <person name="Brym M."/>
            <person name="Khazi F."/>
            <person name="Huang T."/>
            <person name="Chambers A.H."/>
        </authorList>
    </citation>
    <scope>NUCLEOTIDE SEQUENCE [LARGE SCALE GENOMIC DNA]</scope>
    <source>
        <tissue evidence="2">Leaf</tissue>
    </source>
</reference>
<dbReference type="SUPFAM" id="SSF51197">
    <property type="entry name" value="Clavaminate synthase-like"/>
    <property type="match status" value="1"/>
</dbReference>
<dbReference type="Proteomes" id="UP000639772">
    <property type="component" value="Chromosome 9"/>
</dbReference>